<keyword evidence="2" id="KW-0479">Metal-binding</keyword>
<dbReference type="Proteomes" id="UP000827284">
    <property type="component" value="Unassembled WGS sequence"/>
</dbReference>
<evidence type="ECO:0000313" key="6">
    <source>
        <dbReference type="Proteomes" id="UP000827284"/>
    </source>
</evidence>
<dbReference type="OrthoDB" id="414075at2759"/>
<dbReference type="AlphaFoldDB" id="A0A9P3LU91"/>
<dbReference type="InterPro" id="IPR006941">
    <property type="entry name" value="RNase_CAF1"/>
</dbReference>
<dbReference type="GO" id="GO:0015030">
    <property type="term" value="C:Cajal body"/>
    <property type="evidence" value="ECO:0007669"/>
    <property type="project" value="TreeGrafter"/>
</dbReference>
<accession>A0A9P3LU91</accession>
<keyword evidence="2" id="KW-0863">Zinc-finger</keyword>
<evidence type="ECO:0000256" key="3">
    <source>
        <dbReference type="SAM" id="MobiDB-lite"/>
    </source>
</evidence>
<dbReference type="PANTHER" id="PTHR15092:SF37">
    <property type="entry name" value="TARGET OF EGR1 PROTEIN 1"/>
    <property type="match status" value="1"/>
</dbReference>
<dbReference type="InterPro" id="IPR051181">
    <property type="entry name" value="CAF1_poly(A)_ribonucleases"/>
</dbReference>
<keyword evidence="6" id="KW-1185">Reference proteome</keyword>
<feature type="domain" description="C3H1-type" evidence="4">
    <location>
        <begin position="297"/>
        <end position="325"/>
    </location>
</feature>
<dbReference type="GO" id="GO:0000175">
    <property type="term" value="F:3'-5'-RNA exonuclease activity"/>
    <property type="evidence" value="ECO:0007669"/>
    <property type="project" value="TreeGrafter"/>
</dbReference>
<feature type="region of interest" description="Disordered" evidence="3">
    <location>
        <begin position="274"/>
        <end position="298"/>
    </location>
</feature>
<dbReference type="Gene3D" id="3.30.420.10">
    <property type="entry name" value="Ribonuclease H-like superfamily/Ribonuclease H"/>
    <property type="match status" value="1"/>
</dbReference>
<dbReference type="InterPro" id="IPR000571">
    <property type="entry name" value="Znf_CCCH"/>
</dbReference>
<gene>
    <name evidence="5" type="ORF">EMPS_03082</name>
</gene>
<keyword evidence="2" id="KW-0862">Zinc</keyword>
<dbReference type="GO" id="GO:0017069">
    <property type="term" value="F:snRNA binding"/>
    <property type="evidence" value="ECO:0007669"/>
    <property type="project" value="TreeGrafter"/>
</dbReference>
<dbReference type="Pfam" id="PF04857">
    <property type="entry name" value="CAF1"/>
    <property type="match status" value="2"/>
</dbReference>
<feature type="region of interest" description="Disordered" evidence="3">
    <location>
        <begin position="334"/>
        <end position="379"/>
    </location>
</feature>
<dbReference type="GO" id="GO:0008270">
    <property type="term" value="F:zinc ion binding"/>
    <property type="evidence" value="ECO:0007669"/>
    <property type="project" value="UniProtKB-KW"/>
</dbReference>
<dbReference type="SUPFAM" id="SSF53098">
    <property type="entry name" value="Ribonuclease H-like"/>
    <property type="match status" value="1"/>
</dbReference>
<proteinExistence type="inferred from homology"/>
<protein>
    <submittedName>
        <fullName evidence="5">Target of EGR1 protein 1</fullName>
    </submittedName>
</protein>
<dbReference type="InterPro" id="IPR012337">
    <property type="entry name" value="RNaseH-like_sf"/>
</dbReference>
<reference evidence="5" key="2">
    <citation type="journal article" date="2022" name="Microbiol. Resour. Announc.">
        <title>Whole-Genome Sequence of Entomortierella parvispora E1425, a Mucoromycotan Fungus Associated with Burkholderiaceae-Related Endosymbiotic Bacteria.</title>
        <authorList>
            <person name="Herlambang A."/>
            <person name="Guo Y."/>
            <person name="Takashima Y."/>
            <person name="Narisawa K."/>
            <person name="Ohta H."/>
            <person name="Nishizawa T."/>
        </authorList>
    </citation>
    <scope>NUCLEOTIDE SEQUENCE</scope>
    <source>
        <strain evidence="5">E1425</strain>
    </source>
</reference>
<reference evidence="5" key="1">
    <citation type="submission" date="2021-11" db="EMBL/GenBank/DDBJ databases">
        <authorList>
            <person name="Herlambang A."/>
            <person name="Guo Y."/>
            <person name="Takashima Y."/>
            <person name="Nishizawa T."/>
        </authorList>
    </citation>
    <scope>NUCLEOTIDE SEQUENCE</scope>
    <source>
        <strain evidence="5">E1425</strain>
    </source>
</reference>
<evidence type="ECO:0000259" key="4">
    <source>
        <dbReference type="PROSITE" id="PS50103"/>
    </source>
</evidence>
<evidence type="ECO:0000256" key="2">
    <source>
        <dbReference type="PROSITE-ProRule" id="PRU00723"/>
    </source>
</evidence>
<evidence type="ECO:0000256" key="1">
    <source>
        <dbReference type="ARBA" id="ARBA00008372"/>
    </source>
</evidence>
<feature type="zinc finger region" description="C3H1-type" evidence="2">
    <location>
        <begin position="297"/>
        <end position="325"/>
    </location>
</feature>
<dbReference type="PANTHER" id="PTHR15092">
    <property type="entry name" value="POLY A -SPECIFIC RIBONUCLEASE/TARGET OF EGR1, MEMBER 1"/>
    <property type="match status" value="1"/>
</dbReference>
<dbReference type="PROSITE" id="PS50103">
    <property type="entry name" value="ZF_C3H1"/>
    <property type="match status" value="1"/>
</dbReference>
<comment type="caution">
    <text evidence="5">The sequence shown here is derived from an EMBL/GenBank/DDBJ whole genome shotgun (WGS) entry which is preliminary data.</text>
</comment>
<dbReference type="InterPro" id="IPR036397">
    <property type="entry name" value="RNaseH_sf"/>
</dbReference>
<dbReference type="EMBL" id="BQFW01000004">
    <property type="protein sequence ID" value="GJJ70732.1"/>
    <property type="molecule type" value="Genomic_DNA"/>
</dbReference>
<dbReference type="GO" id="GO:0034472">
    <property type="term" value="P:snRNA 3'-end processing"/>
    <property type="evidence" value="ECO:0007669"/>
    <property type="project" value="TreeGrafter"/>
</dbReference>
<sequence>MNTASNAPPLPTYNQVTKHNLAAMQPMIVQLLKQATFLALDAEFTGLGSNPQTTRAKDIQERYQHLCGLAKSHAMVAFGLSIFIRVEPSSAQGQSEDTDSRKRAYKIHNFNFSMLSENDYMVSPNSMVFLAENGLDLNQWVLEGIPYSGGSRETNDGGRGNPNGIMRSIFKRIMSRRVPVVVHNGFLDLIFLYHSFYADLPPKLSTFVADLSDMFEGGIFDTKYISDYVTRERSSFLAYLFRKYERADIRAKEPVNPAGVVNKQIFSDFSVQEALPVPSRPPGPSSTSRKRGKQGRESTSEYCEDYAFHGVCKQKMKCGKSHDLDVILDAEEARLNSKKRKGNKDDAIPSAPESSTEEVAADEVATSTKSSIRPTLMPL</sequence>
<comment type="similarity">
    <text evidence="1">Belongs to the CAF1 family.</text>
</comment>
<name>A0A9P3LU91_9FUNG</name>
<evidence type="ECO:0000313" key="5">
    <source>
        <dbReference type="EMBL" id="GJJ70732.1"/>
    </source>
</evidence>
<organism evidence="5 6">
    <name type="scientific">Entomortierella parvispora</name>
    <dbReference type="NCBI Taxonomy" id="205924"/>
    <lineage>
        <taxon>Eukaryota</taxon>
        <taxon>Fungi</taxon>
        <taxon>Fungi incertae sedis</taxon>
        <taxon>Mucoromycota</taxon>
        <taxon>Mortierellomycotina</taxon>
        <taxon>Mortierellomycetes</taxon>
        <taxon>Mortierellales</taxon>
        <taxon>Mortierellaceae</taxon>
        <taxon>Entomortierella</taxon>
    </lineage>
</organism>